<dbReference type="SMART" id="SM00420">
    <property type="entry name" value="HTH_DEOR"/>
    <property type="match status" value="1"/>
</dbReference>
<dbReference type="InterPro" id="IPR037171">
    <property type="entry name" value="NagB/RpiA_transferase-like"/>
</dbReference>
<keyword evidence="4" id="KW-0804">Transcription</keyword>
<dbReference type="InterPro" id="IPR036390">
    <property type="entry name" value="WH_DNA-bd_sf"/>
</dbReference>
<dbReference type="EMBL" id="SRMF01000005">
    <property type="protein sequence ID" value="TGG92458.1"/>
    <property type="molecule type" value="Genomic_DNA"/>
</dbReference>
<evidence type="ECO:0000256" key="3">
    <source>
        <dbReference type="ARBA" id="ARBA00023125"/>
    </source>
</evidence>
<dbReference type="SUPFAM" id="SSF100950">
    <property type="entry name" value="NagB/RpiA/CoA transferase-like"/>
    <property type="match status" value="1"/>
</dbReference>
<dbReference type="InterPro" id="IPR001034">
    <property type="entry name" value="DeoR_HTH"/>
</dbReference>
<dbReference type="Proteomes" id="UP000297475">
    <property type="component" value="Unassembled WGS sequence"/>
</dbReference>
<evidence type="ECO:0000256" key="4">
    <source>
        <dbReference type="ARBA" id="ARBA00023163"/>
    </source>
</evidence>
<dbReference type="InterPro" id="IPR050313">
    <property type="entry name" value="Carb_Metab_HTH_regulators"/>
</dbReference>
<dbReference type="Pfam" id="PF08220">
    <property type="entry name" value="HTH_DeoR"/>
    <property type="match status" value="1"/>
</dbReference>
<evidence type="ECO:0000259" key="6">
    <source>
        <dbReference type="PROSITE" id="PS51000"/>
    </source>
</evidence>
<dbReference type="GO" id="GO:0003700">
    <property type="term" value="F:DNA-binding transcription factor activity"/>
    <property type="evidence" value="ECO:0007669"/>
    <property type="project" value="InterPro"/>
</dbReference>
<reference evidence="7 8" key="1">
    <citation type="submission" date="2019-04" db="EMBL/GenBank/DDBJ databases">
        <title>Natronospirillum operosus gen. nov., sp. nov., a haloalkaliphilic satellite isolated from decaying biomass of laboratory culture of cyanobacterium Geitlerinema sp. and proposal of Natronospirillaceae fam. nov. and Saccharospirillaceae fam. nov.</title>
        <authorList>
            <person name="Kevbrin V."/>
            <person name="Boltyanskaya Y."/>
            <person name="Koziaeva V."/>
            <person name="Grouzdev D.S."/>
            <person name="Park M."/>
            <person name="Cho J."/>
        </authorList>
    </citation>
    <scope>NUCLEOTIDE SEQUENCE [LARGE SCALE GENOMIC DNA]</scope>
    <source>
        <strain evidence="7 8">G-116</strain>
    </source>
</reference>
<evidence type="ECO:0000256" key="2">
    <source>
        <dbReference type="ARBA" id="ARBA00023015"/>
    </source>
</evidence>
<keyword evidence="8" id="KW-1185">Reference proteome</keyword>
<dbReference type="SUPFAM" id="SSF46785">
    <property type="entry name" value="Winged helix' DNA-binding domain"/>
    <property type="match status" value="1"/>
</dbReference>
<dbReference type="InterPro" id="IPR018356">
    <property type="entry name" value="Tscrpt_reg_HTH_DeoR_CS"/>
</dbReference>
<dbReference type="InterPro" id="IPR014036">
    <property type="entry name" value="DeoR-like_C"/>
</dbReference>
<gene>
    <name evidence="7" type="ORF">E4656_13365</name>
</gene>
<organism evidence="7 8">
    <name type="scientific">Natronospirillum operosum</name>
    <dbReference type="NCBI Taxonomy" id="2759953"/>
    <lineage>
        <taxon>Bacteria</taxon>
        <taxon>Pseudomonadati</taxon>
        <taxon>Pseudomonadota</taxon>
        <taxon>Gammaproteobacteria</taxon>
        <taxon>Oceanospirillales</taxon>
        <taxon>Natronospirillaceae</taxon>
        <taxon>Natronospirillum</taxon>
    </lineage>
</organism>
<protein>
    <submittedName>
        <fullName evidence="7">DeoR/GlpR transcriptional regulator</fullName>
    </submittedName>
</protein>
<feature type="domain" description="HTH deoR-type" evidence="6">
    <location>
        <begin position="3"/>
        <end position="58"/>
    </location>
</feature>
<dbReference type="OrthoDB" id="9797223at2"/>
<feature type="region of interest" description="Disordered" evidence="5">
    <location>
        <begin position="253"/>
        <end position="277"/>
    </location>
</feature>
<name>A0A4Z0W8V4_9GAMM</name>
<evidence type="ECO:0000313" key="8">
    <source>
        <dbReference type="Proteomes" id="UP000297475"/>
    </source>
</evidence>
<dbReference type="Pfam" id="PF00455">
    <property type="entry name" value="DeoRC"/>
    <property type="match status" value="1"/>
</dbReference>
<dbReference type="GO" id="GO:0003677">
    <property type="term" value="F:DNA binding"/>
    <property type="evidence" value="ECO:0007669"/>
    <property type="project" value="UniProtKB-KW"/>
</dbReference>
<evidence type="ECO:0000313" key="7">
    <source>
        <dbReference type="EMBL" id="TGG92458.1"/>
    </source>
</evidence>
<dbReference type="InterPro" id="IPR036388">
    <property type="entry name" value="WH-like_DNA-bd_sf"/>
</dbReference>
<keyword evidence="2" id="KW-0805">Transcription regulation</keyword>
<dbReference type="Gene3D" id="1.10.10.10">
    <property type="entry name" value="Winged helix-like DNA-binding domain superfamily/Winged helix DNA-binding domain"/>
    <property type="match status" value="1"/>
</dbReference>
<keyword evidence="3" id="KW-0238">DNA-binding</keyword>
<accession>A0A4Z0W8V4</accession>
<dbReference type="PANTHER" id="PTHR30363">
    <property type="entry name" value="HTH-TYPE TRANSCRIPTIONAL REGULATOR SRLR-RELATED"/>
    <property type="match status" value="1"/>
</dbReference>
<sequence>MRPEDRRDDIVEFLIENGSAAVDELADTFAVSKMTIHRDLDFLEDEGLLRKVRGGATIEASGQFESDFRYRVRIATEEKREIAEKAAQFIEPGTSVMIDDGSTSLAIIPYLLKKTPLTVITNNLEIVKQLSGRPGITLITLGGSYAKKFNGFFGVLTHNALSTLRADIALLSTSAITNATAYHQDQEILAVKRQMIESASKAYLMVDHQKFGKTALHVFSHLSEFDGVIVSPQLPTETVRNLRQEGVRLHFTEDQHNDETILDRHQLEDEQDPHGGT</sequence>
<proteinExistence type="predicted"/>
<dbReference type="RefSeq" id="WP_135483791.1">
    <property type="nucleotide sequence ID" value="NZ_SRMF01000005.1"/>
</dbReference>
<feature type="compositionally biased region" description="Basic and acidic residues" evidence="5">
    <location>
        <begin position="253"/>
        <end position="268"/>
    </location>
</feature>
<evidence type="ECO:0000256" key="1">
    <source>
        <dbReference type="ARBA" id="ARBA00022491"/>
    </source>
</evidence>
<comment type="caution">
    <text evidence="7">The sequence shown here is derived from an EMBL/GenBank/DDBJ whole genome shotgun (WGS) entry which is preliminary data.</text>
</comment>
<dbReference type="PROSITE" id="PS00894">
    <property type="entry name" value="HTH_DEOR_1"/>
    <property type="match status" value="1"/>
</dbReference>
<dbReference type="SMART" id="SM01134">
    <property type="entry name" value="DeoRC"/>
    <property type="match status" value="1"/>
</dbReference>
<dbReference type="PROSITE" id="PS51000">
    <property type="entry name" value="HTH_DEOR_2"/>
    <property type="match status" value="1"/>
</dbReference>
<evidence type="ECO:0000256" key="5">
    <source>
        <dbReference type="SAM" id="MobiDB-lite"/>
    </source>
</evidence>
<dbReference type="Gene3D" id="3.40.50.1360">
    <property type="match status" value="1"/>
</dbReference>
<dbReference type="PRINTS" id="PR00037">
    <property type="entry name" value="HTHLACR"/>
</dbReference>
<dbReference type="PANTHER" id="PTHR30363:SF4">
    <property type="entry name" value="GLYCEROL-3-PHOSPHATE REGULON REPRESSOR"/>
    <property type="match status" value="1"/>
</dbReference>
<dbReference type="AlphaFoldDB" id="A0A4Z0W8V4"/>
<keyword evidence="1" id="KW-0678">Repressor</keyword>